<keyword evidence="1" id="KW-1133">Transmembrane helix</keyword>
<reference evidence="2" key="1">
    <citation type="submission" date="2013-08" db="EMBL/GenBank/DDBJ databases">
        <title>Oryza genome evolution.</title>
        <authorList>
            <person name="Wing R.A."/>
            <person name="Panaud O."/>
            <person name="Oliveira A.C."/>
        </authorList>
    </citation>
    <scope>NUCLEOTIDE SEQUENCE</scope>
</reference>
<reference evidence="2" key="3">
    <citation type="submission" date="2018-05" db="EMBL/GenBank/DDBJ databases">
        <title>OgluRS3 (Oryza glumaepatula Reference Sequence Version 3).</title>
        <authorList>
            <person name="Zhang J."/>
            <person name="Kudrna D."/>
            <person name="Lee S."/>
            <person name="Talag J."/>
            <person name="Welchert J."/>
            <person name="Wing R.A."/>
        </authorList>
    </citation>
    <scope>NUCLEOTIDE SEQUENCE [LARGE SCALE GENOMIC DNA]</scope>
</reference>
<dbReference type="HOGENOM" id="CLU_1941499_0_0_1"/>
<proteinExistence type="predicted"/>
<dbReference type="EnsemblPlants" id="OGLUM01G46600.1">
    <property type="protein sequence ID" value="OGLUM01G46600.1"/>
    <property type="gene ID" value="OGLUM01G46600"/>
</dbReference>
<keyword evidence="1" id="KW-0472">Membrane</keyword>
<feature type="transmembrane region" description="Helical" evidence="1">
    <location>
        <begin position="94"/>
        <end position="117"/>
    </location>
</feature>
<sequence length="147" mass="16272">MKSGKPPTAGVRVFGGLRYAPPDGMVVDNPLLAALIRAVYAIEVRSITREGRSGRPRVPAWLLFHHREITLYMATTVLLYIFGMVTALKEYELLVALSIIVVMQPFFILMWIAAPFLRTVAIVKYAMGLPDGNNVNRIPTGRMSALA</sequence>
<organism evidence="2">
    <name type="scientific">Oryza glumipatula</name>
    <dbReference type="NCBI Taxonomy" id="40148"/>
    <lineage>
        <taxon>Eukaryota</taxon>
        <taxon>Viridiplantae</taxon>
        <taxon>Streptophyta</taxon>
        <taxon>Embryophyta</taxon>
        <taxon>Tracheophyta</taxon>
        <taxon>Spermatophyta</taxon>
        <taxon>Magnoliopsida</taxon>
        <taxon>Liliopsida</taxon>
        <taxon>Poales</taxon>
        <taxon>Poaceae</taxon>
        <taxon>BOP clade</taxon>
        <taxon>Oryzoideae</taxon>
        <taxon>Oryzeae</taxon>
        <taxon>Oryzinae</taxon>
        <taxon>Oryza</taxon>
    </lineage>
</organism>
<evidence type="ECO:0000256" key="1">
    <source>
        <dbReference type="SAM" id="Phobius"/>
    </source>
</evidence>
<dbReference type="AlphaFoldDB" id="A0A0D9YJE5"/>
<feature type="transmembrane region" description="Helical" evidence="1">
    <location>
        <begin position="69"/>
        <end position="88"/>
    </location>
</feature>
<evidence type="ECO:0000313" key="3">
    <source>
        <dbReference type="Proteomes" id="UP000026961"/>
    </source>
</evidence>
<keyword evidence="1" id="KW-0812">Transmembrane</keyword>
<dbReference type="Proteomes" id="UP000026961">
    <property type="component" value="Chromosome 1"/>
</dbReference>
<dbReference type="Gramene" id="OGLUM01G46600.1">
    <property type="protein sequence ID" value="OGLUM01G46600.1"/>
    <property type="gene ID" value="OGLUM01G46600"/>
</dbReference>
<accession>A0A0D9YJE5</accession>
<evidence type="ECO:0000313" key="2">
    <source>
        <dbReference type="EnsemblPlants" id="OGLUM01G46600.1"/>
    </source>
</evidence>
<name>A0A0D9YJE5_9ORYZ</name>
<keyword evidence="3" id="KW-1185">Reference proteome</keyword>
<protein>
    <submittedName>
        <fullName evidence="2">Uncharacterized protein</fullName>
    </submittedName>
</protein>
<reference evidence="2" key="2">
    <citation type="submission" date="2015-04" db="UniProtKB">
        <authorList>
            <consortium name="EnsemblPlants"/>
        </authorList>
    </citation>
    <scope>IDENTIFICATION</scope>
</reference>